<dbReference type="EMBL" id="BMAU01021405">
    <property type="protein sequence ID" value="GFY32845.1"/>
    <property type="molecule type" value="Genomic_DNA"/>
</dbReference>
<dbReference type="Proteomes" id="UP000887159">
    <property type="component" value="Unassembled WGS sequence"/>
</dbReference>
<dbReference type="InterPro" id="IPR043502">
    <property type="entry name" value="DNA/RNA_pol_sf"/>
</dbReference>
<protein>
    <submittedName>
        <fullName evidence="2">Uncharacterized protein</fullName>
    </submittedName>
</protein>
<feature type="compositionally biased region" description="Basic and acidic residues" evidence="1">
    <location>
        <begin position="23"/>
        <end position="33"/>
    </location>
</feature>
<dbReference type="AlphaFoldDB" id="A0A8X6WDM2"/>
<dbReference type="Gene3D" id="3.10.10.10">
    <property type="entry name" value="HIV Type 1 Reverse Transcriptase, subunit A, domain 1"/>
    <property type="match status" value="1"/>
</dbReference>
<evidence type="ECO:0000256" key="1">
    <source>
        <dbReference type="SAM" id="MobiDB-lite"/>
    </source>
</evidence>
<name>A0A8X6WDM2_TRICX</name>
<evidence type="ECO:0000313" key="3">
    <source>
        <dbReference type="Proteomes" id="UP000887159"/>
    </source>
</evidence>
<gene>
    <name evidence="2" type="ORF">TNCV_4024691</name>
</gene>
<organism evidence="2 3">
    <name type="scientific">Trichonephila clavipes</name>
    <name type="common">Golden silk orbweaver</name>
    <name type="synonym">Nephila clavipes</name>
    <dbReference type="NCBI Taxonomy" id="2585209"/>
    <lineage>
        <taxon>Eukaryota</taxon>
        <taxon>Metazoa</taxon>
        <taxon>Ecdysozoa</taxon>
        <taxon>Arthropoda</taxon>
        <taxon>Chelicerata</taxon>
        <taxon>Arachnida</taxon>
        <taxon>Araneae</taxon>
        <taxon>Araneomorphae</taxon>
        <taxon>Entelegynae</taxon>
        <taxon>Araneoidea</taxon>
        <taxon>Nephilidae</taxon>
        <taxon>Trichonephila</taxon>
    </lineage>
</organism>
<feature type="region of interest" description="Disordered" evidence="1">
    <location>
        <begin position="23"/>
        <end position="43"/>
    </location>
</feature>
<keyword evidence="3" id="KW-1185">Reference proteome</keyword>
<evidence type="ECO:0000313" key="2">
    <source>
        <dbReference type="EMBL" id="GFY32845.1"/>
    </source>
</evidence>
<proteinExistence type="predicted"/>
<dbReference type="GO" id="GO:0071897">
    <property type="term" value="P:DNA biosynthetic process"/>
    <property type="evidence" value="ECO:0007669"/>
    <property type="project" value="UniProtKB-ARBA"/>
</dbReference>
<reference evidence="2" key="1">
    <citation type="submission" date="2020-08" db="EMBL/GenBank/DDBJ databases">
        <title>Multicomponent nature underlies the extraordinary mechanical properties of spider dragline silk.</title>
        <authorList>
            <person name="Kono N."/>
            <person name="Nakamura H."/>
            <person name="Mori M."/>
            <person name="Yoshida Y."/>
            <person name="Ohtoshi R."/>
            <person name="Malay A.D."/>
            <person name="Moran D.A.P."/>
            <person name="Tomita M."/>
            <person name="Numata K."/>
            <person name="Arakawa K."/>
        </authorList>
    </citation>
    <scope>NUCLEOTIDE SEQUENCE</scope>
</reference>
<comment type="caution">
    <text evidence="2">The sequence shown here is derived from an EMBL/GenBank/DDBJ whole genome shotgun (WGS) entry which is preliminary data.</text>
</comment>
<dbReference type="SUPFAM" id="SSF56672">
    <property type="entry name" value="DNA/RNA polymerases"/>
    <property type="match status" value="1"/>
</dbReference>
<accession>A0A8X6WDM2</accession>
<sequence length="182" mass="20910">MDLIGTIEVLMIEDTSREIRVQSENFSRGDHRNRGSGTNFSRGNQMQESRLNVLRVREEQNDQSQSSQDVSIKISAICMSSVELLYVSILLNEIFTKALWDTDKLGFTHVLQHEIDTGYKPPAVSRRFHYDRVKQSILEYHVEKMLKEWTIIPIQSPYTSPVVLCRKNNGYQSGSVSICRGL</sequence>